<evidence type="ECO:0000256" key="1">
    <source>
        <dbReference type="SAM" id="MobiDB-lite"/>
    </source>
</evidence>
<dbReference type="OrthoDB" id="7487383at2759"/>
<reference evidence="2 3" key="1">
    <citation type="journal article" date="2019" name="Commun. Biol.">
        <title>The bagworm genome reveals a unique fibroin gene that provides high tensile strength.</title>
        <authorList>
            <person name="Kono N."/>
            <person name="Nakamura H."/>
            <person name="Ohtoshi R."/>
            <person name="Tomita M."/>
            <person name="Numata K."/>
            <person name="Arakawa K."/>
        </authorList>
    </citation>
    <scope>NUCLEOTIDE SEQUENCE [LARGE SCALE GENOMIC DNA]</scope>
</reference>
<keyword evidence="2" id="KW-0695">RNA-directed DNA polymerase</keyword>
<organism evidence="2 3">
    <name type="scientific">Eumeta variegata</name>
    <name type="common">Bagworm moth</name>
    <name type="synonym">Eumeta japonica</name>
    <dbReference type="NCBI Taxonomy" id="151549"/>
    <lineage>
        <taxon>Eukaryota</taxon>
        <taxon>Metazoa</taxon>
        <taxon>Ecdysozoa</taxon>
        <taxon>Arthropoda</taxon>
        <taxon>Hexapoda</taxon>
        <taxon>Insecta</taxon>
        <taxon>Pterygota</taxon>
        <taxon>Neoptera</taxon>
        <taxon>Endopterygota</taxon>
        <taxon>Lepidoptera</taxon>
        <taxon>Glossata</taxon>
        <taxon>Ditrysia</taxon>
        <taxon>Tineoidea</taxon>
        <taxon>Psychidae</taxon>
        <taxon>Oiketicinae</taxon>
        <taxon>Eumeta</taxon>
    </lineage>
</organism>
<dbReference type="PANTHER" id="PTHR47510:SF3">
    <property type="entry name" value="ENDO_EXONUCLEASE_PHOSPHATASE DOMAIN-CONTAINING PROTEIN"/>
    <property type="match status" value="1"/>
</dbReference>
<keyword evidence="2" id="KW-0548">Nucleotidyltransferase</keyword>
<dbReference type="PANTHER" id="PTHR47510">
    <property type="entry name" value="REVERSE TRANSCRIPTASE DOMAIN-CONTAINING PROTEIN"/>
    <property type="match status" value="1"/>
</dbReference>
<protein>
    <submittedName>
        <fullName evidence="2">RNA-directed DNA polymerase from mobile element jockey</fullName>
    </submittedName>
</protein>
<sequence length="702" mass="78755">MVEQLLPEHLKFLMLYALVAYRSSRIHSILETSRSGKSKGRKREELTLLCDVVFTLGGYRGFKYDCASVSFAITVVSDFASSAVINVSVVTTTIQTPQTSQVRTKNRRPVASSSAAHRHFEKPLPDIPLPSCLWMCEYASIPNGWCRWRTCVGHGGIADRGGGRRIREPREISDIVYVTVIEPIEYTQHDTTSQTCRVPLELSVSHHQQNRFCILKTEVIRNILTKVAPNIKSEVQQDLQAPRKDPPTNSAPSTSPSEKIKALMSVISIIDIGEIVLLANKFKAAANPVEKESTKKFSASVLGEDISTIMSILQVVRSAEVSDLAAKFRKMKHGVDRLKIILDKQDLINWNGREMEALCESLHFDIVTPLTPTYYPNNINYRPDILDIALKLSCIELLQWLNSDHRPVLMTLSSLIADSPPLTKTITNWQKVSAALEEIGTPILNSIPNDIVSTDDIDNMIGVLTNHIRTVIESSCRTVPAKFDRKVLPGDVIELIRDKNAALRRAGKYPTCENRFRARTLQHEVKARMNEVKNDNWSESEILPSHKAYWGPARALKTEGAVPTPALKRPYEFIAFDDREKAECLADSIEHQCSDNSPYDLEHIRRVEEEVRHRVSLPPKDDLDPITYDKVRKHIKGLKIRKAPGRDTISSKAIKCFSAPLVALLVAILNAFIQNCYFPAAWKEAVVIGILKPGKPRDLPAT</sequence>
<dbReference type="GO" id="GO:0003964">
    <property type="term" value="F:RNA-directed DNA polymerase activity"/>
    <property type="evidence" value="ECO:0007669"/>
    <property type="project" value="UniProtKB-KW"/>
</dbReference>
<accession>A0A4C1VFZ2</accession>
<dbReference type="AlphaFoldDB" id="A0A4C1VFZ2"/>
<keyword evidence="2" id="KW-0808">Transferase</keyword>
<evidence type="ECO:0000313" key="2">
    <source>
        <dbReference type="EMBL" id="GBP37242.1"/>
    </source>
</evidence>
<evidence type="ECO:0000313" key="3">
    <source>
        <dbReference type="Proteomes" id="UP000299102"/>
    </source>
</evidence>
<keyword evidence="3" id="KW-1185">Reference proteome</keyword>
<proteinExistence type="predicted"/>
<feature type="compositionally biased region" description="Low complexity" evidence="1">
    <location>
        <begin position="247"/>
        <end position="257"/>
    </location>
</feature>
<name>A0A4C1VFZ2_EUMVA</name>
<feature type="region of interest" description="Disordered" evidence="1">
    <location>
        <begin position="235"/>
        <end position="257"/>
    </location>
</feature>
<dbReference type="Proteomes" id="UP000299102">
    <property type="component" value="Unassembled WGS sequence"/>
</dbReference>
<comment type="caution">
    <text evidence="2">The sequence shown here is derived from an EMBL/GenBank/DDBJ whole genome shotgun (WGS) entry which is preliminary data.</text>
</comment>
<gene>
    <name evidence="2" type="ORF">EVAR_35675_1</name>
</gene>
<dbReference type="EMBL" id="BGZK01000331">
    <property type="protein sequence ID" value="GBP37242.1"/>
    <property type="molecule type" value="Genomic_DNA"/>
</dbReference>